<feature type="domain" description="ChsH2 C-terminal OB-fold" evidence="1">
    <location>
        <begin position="47"/>
        <end position="106"/>
    </location>
</feature>
<reference evidence="2 3" key="1">
    <citation type="submission" date="2020-03" db="EMBL/GenBank/DDBJ databases">
        <title>Roseomonas selenitidurans sp. nov. isolated from soil.</title>
        <authorList>
            <person name="Liu H."/>
        </authorList>
    </citation>
    <scope>NUCLEOTIDE SEQUENCE [LARGE SCALE GENOMIC DNA]</scope>
    <source>
        <strain evidence="2 3">JCM 15073</strain>
    </source>
</reference>
<protein>
    <recommendedName>
        <fullName evidence="1">ChsH2 C-terminal OB-fold domain-containing protein</fullName>
    </recommendedName>
</protein>
<sequence>MLDLRDPSLYAPAPAGDGAVLLALRDPASGALTFPRSPYGSPALEQVELSGQATLLACITLHQPVLPGVVPPLVVARLQLAEGPVVDGVLDGTAEPPPGTAMRAVLVAEDGALACRFRPVA</sequence>
<dbReference type="Pfam" id="PF01796">
    <property type="entry name" value="OB_ChsH2_C"/>
    <property type="match status" value="1"/>
</dbReference>
<evidence type="ECO:0000259" key="1">
    <source>
        <dbReference type="Pfam" id="PF01796"/>
    </source>
</evidence>
<gene>
    <name evidence="2" type="ORF">HB662_02425</name>
</gene>
<evidence type="ECO:0000313" key="2">
    <source>
        <dbReference type="EMBL" id="NKE43615.1"/>
    </source>
</evidence>
<dbReference type="InterPro" id="IPR002878">
    <property type="entry name" value="ChsH2_C"/>
</dbReference>
<accession>A0ABX1ESL7</accession>
<dbReference type="SUPFAM" id="SSF50249">
    <property type="entry name" value="Nucleic acid-binding proteins"/>
    <property type="match status" value="1"/>
</dbReference>
<organism evidence="2 3">
    <name type="scientific">Falsiroseomonas frigidaquae</name>
    <dbReference type="NCBI Taxonomy" id="487318"/>
    <lineage>
        <taxon>Bacteria</taxon>
        <taxon>Pseudomonadati</taxon>
        <taxon>Pseudomonadota</taxon>
        <taxon>Alphaproteobacteria</taxon>
        <taxon>Acetobacterales</taxon>
        <taxon>Roseomonadaceae</taxon>
        <taxon>Falsiroseomonas</taxon>
    </lineage>
</organism>
<dbReference type="InterPro" id="IPR012340">
    <property type="entry name" value="NA-bd_OB-fold"/>
</dbReference>
<dbReference type="Proteomes" id="UP000765160">
    <property type="component" value="Unassembled WGS sequence"/>
</dbReference>
<dbReference type="RefSeq" id="WP_168046757.1">
    <property type="nucleotide sequence ID" value="NZ_JAATJR010000001.1"/>
</dbReference>
<name>A0ABX1ESL7_9PROT</name>
<keyword evidence="3" id="KW-1185">Reference proteome</keyword>
<evidence type="ECO:0000313" key="3">
    <source>
        <dbReference type="Proteomes" id="UP000765160"/>
    </source>
</evidence>
<comment type="caution">
    <text evidence="2">The sequence shown here is derived from an EMBL/GenBank/DDBJ whole genome shotgun (WGS) entry which is preliminary data.</text>
</comment>
<proteinExistence type="predicted"/>
<dbReference type="EMBL" id="JAAVTX010000001">
    <property type="protein sequence ID" value="NKE43615.1"/>
    <property type="molecule type" value="Genomic_DNA"/>
</dbReference>